<protein>
    <submittedName>
        <fullName evidence="2">Adenylate/guanylate cyclase domain-containing protein</fullName>
    </submittedName>
</protein>
<dbReference type="Gene3D" id="3.30.70.1230">
    <property type="entry name" value="Nucleotide cyclase"/>
    <property type="match status" value="2"/>
</dbReference>
<evidence type="ECO:0000313" key="3">
    <source>
        <dbReference type="Proteomes" id="UP000192411"/>
    </source>
</evidence>
<keyword evidence="3" id="KW-1185">Reference proteome</keyword>
<dbReference type="GO" id="GO:0043531">
    <property type="term" value="F:ADP binding"/>
    <property type="evidence" value="ECO:0007669"/>
    <property type="project" value="InterPro"/>
</dbReference>
<dbReference type="InterPro" id="IPR001054">
    <property type="entry name" value="A/G_cyclase"/>
</dbReference>
<dbReference type="SUPFAM" id="SSF52540">
    <property type="entry name" value="P-loop containing nucleoside triphosphate hydrolases"/>
    <property type="match status" value="1"/>
</dbReference>
<dbReference type="Proteomes" id="UP000192411">
    <property type="component" value="Unassembled WGS sequence"/>
</dbReference>
<dbReference type="InterPro" id="IPR029787">
    <property type="entry name" value="Nucleotide_cyclase"/>
</dbReference>
<dbReference type="EMBL" id="MVIM01000001">
    <property type="protein sequence ID" value="ORB68634.1"/>
    <property type="molecule type" value="Genomic_DNA"/>
</dbReference>
<dbReference type="InterPro" id="IPR058852">
    <property type="entry name" value="HTH_77"/>
</dbReference>
<dbReference type="GO" id="GO:0004016">
    <property type="term" value="F:adenylate cyclase activity"/>
    <property type="evidence" value="ECO:0007669"/>
    <property type="project" value="UniProtKB-ARBA"/>
</dbReference>
<dbReference type="Pfam" id="PF00211">
    <property type="entry name" value="Guanylate_cyc"/>
    <property type="match status" value="1"/>
</dbReference>
<comment type="caution">
    <text evidence="2">The sequence shown here is derived from an EMBL/GenBank/DDBJ whole genome shotgun (WGS) entry which is preliminary data.</text>
</comment>
<dbReference type="SMART" id="SM00044">
    <property type="entry name" value="CYCc"/>
    <property type="match status" value="1"/>
</dbReference>
<gene>
    <name evidence="2" type="ORF">BST47_01610</name>
</gene>
<dbReference type="InterPro" id="IPR027417">
    <property type="entry name" value="P-loop_NTPase"/>
</dbReference>
<sequence length="888" mass="95570">MCDSVQVPAGDPPGGVVTFLFTDIEGSTRRWESDADAMRAALAAHDKVLRTTIDAHGGYVFSHSGDGMAAAFSSPMSAVGAAIDAQRELQLPVRMGIATGEAELRDDDYFGTVLNRAARLMAAGHGGQILVAESTAGLLSGIELLNLGPRRLRDVANPVTMFQLQAPGLRTDFPPLRTVDPKVGNLRTPASNLIGRDAEIREIASVLRQRRLVTLTGVGGVGKTRLALEVAAQVADEFPDGVWVIELAAVNDPAAVPDAVAASLGVTQQPGMGVGESVAAALEGRVRLLVFDNCEHVLDAAAELIEAIIAASSTVRIIATSREGLSVTDEQVWPLRSLDAGAATELFEERARSVAPNFSAEGTDAVAEICARLDGIPLAIELAASRMASMSASDVRDRLHHRFKLLVGSRRGLERHQTLRHAVAWSYDLLDEADRALLDRCSVFGGGFDLESACAVAGSEEVDEYRVLDRLDALVRKSLLIADRSTGRTRYSMLETIRQFAEDQLVASGAAPAARTAHSRYFAGREPEIMALWDSPRQRGAYEWFATELANLRSAFRWAADEQDLDTAATIATFVGFIAFFADNYEPIAWVEELIEPARAADHPRLAWLYLLASVCYQTGRSDQGVAYAEAIPAAKHDGYKEIPFGFEGLAGGVYMMFGQPERYAGWCREFIQSGRDTHGMTRSALVNALVFAGARAEAVSAATGVVETAEATGNPWALSYALLSVAWVYDDVDTSRAIEAARRGIGVTRESGNRFNESHLAAVLATLEVKHGDPLEALSHLTHALRNYQDAGSVAFYHSPIASLAVILERLEHFDSAATLASVAVRNPMVMAAWPEIAVTTDHLQEILGAQAYEALARESAAMTPAAVVAYAYEQIDRARIELERSA</sequence>
<organism evidence="2 3">
    <name type="scientific">Mycolicibacterium tusciae</name>
    <dbReference type="NCBI Taxonomy" id="75922"/>
    <lineage>
        <taxon>Bacteria</taxon>
        <taxon>Bacillati</taxon>
        <taxon>Actinomycetota</taxon>
        <taxon>Actinomycetes</taxon>
        <taxon>Mycobacteriales</taxon>
        <taxon>Mycobacteriaceae</taxon>
        <taxon>Mycolicibacterium</taxon>
    </lineage>
</organism>
<name>A0A1X0K0G6_9MYCO</name>
<dbReference type="Gene3D" id="3.40.50.300">
    <property type="entry name" value="P-loop containing nucleotide triphosphate hydrolases"/>
    <property type="match status" value="1"/>
</dbReference>
<dbReference type="PANTHER" id="PTHR47691">
    <property type="entry name" value="REGULATOR-RELATED"/>
    <property type="match status" value="1"/>
</dbReference>
<dbReference type="SUPFAM" id="SSF48452">
    <property type="entry name" value="TPR-like"/>
    <property type="match status" value="1"/>
</dbReference>
<dbReference type="PROSITE" id="PS50125">
    <property type="entry name" value="GUANYLATE_CYCLASE_2"/>
    <property type="match status" value="1"/>
</dbReference>
<dbReference type="CDD" id="cd07302">
    <property type="entry name" value="CHD"/>
    <property type="match status" value="1"/>
</dbReference>
<feature type="domain" description="Guanylate cyclase" evidence="1">
    <location>
        <begin position="18"/>
        <end position="121"/>
    </location>
</feature>
<dbReference type="AlphaFoldDB" id="A0A1X0K0G6"/>
<dbReference type="InterPro" id="IPR011990">
    <property type="entry name" value="TPR-like_helical_dom_sf"/>
</dbReference>
<dbReference type="GO" id="GO:0009190">
    <property type="term" value="P:cyclic nucleotide biosynthetic process"/>
    <property type="evidence" value="ECO:0007669"/>
    <property type="project" value="InterPro"/>
</dbReference>
<dbReference type="SUPFAM" id="SSF55073">
    <property type="entry name" value="Nucleotide cyclase"/>
    <property type="match status" value="1"/>
</dbReference>
<dbReference type="GO" id="GO:0035556">
    <property type="term" value="P:intracellular signal transduction"/>
    <property type="evidence" value="ECO:0007669"/>
    <property type="project" value="InterPro"/>
</dbReference>
<proteinExistence type="predicted"/>
<dbReference type="STRING" id="75922.BST47_01610"/>
<dbReference type="Pfam" id="PF25872">
    <property type="entry name" value="HTH_77"/>
    <property type="match status" value="1"/>
</dbReference>
<dbReference type="PANTHER" id="PTHR47691:SF3">
    <property type="entry name" value="HTH-TYPE TRANSCRIPTIONAL REGULATOR RV0890C-RELATED"/>
    <property type="match status" value="1"/>
</dbReference>
<evidence type="ECO:0000313" key="2">
    <source>
        <dbReference type="EMBL" id="ORB68634.1"/>
    </source>
</evidence>
<accession>A0A1X0K0G6</accession>
<reference evidence="2 3" key="1">
    <citation type="submission" date="2017-02" db="EMBL/GenBank/DDBJ databases">
        <title>The new phylogeny of genus Mycobacterium.</title>
        <authorList>
            <person name="Tortoli E."/>
            <person name="Trovato A."/>
            <person name="Cirillo D.M."/>
        </authorList>
    </citation>
    <scope>NUCLEOTIDE SEQUENCE [LARGE SCALE GENOMIC DNA]</scope>
    <source>
        <strain evidence="2 3">DSM 44338</strain>
    </source>
</reference>
<evidence type="ECO:0000259" key="1">
    <source>
        <dbReference type="PROSITE" id="PS50125"/>
    </source>
</evidence>